<dbReference type="InterPro" id="IPR050858">
    <property type="entry name" value="Mal-CoA-ACP_Trans/PKS_FabD"/>
</dbReference>
<name>A0A5P3XDL0_PARBF</name>
<evidence type="ECO:0000256" key="1">
    <source>
        <dbReference type="ARBA" id="ARBA00013258"/>
    </source>
</evidence>
<dbReference type="PANTHER" id="PTHR42681:SF1">
    <property type="entry name" value="MALONYL-COA-ACYL CARRIER PROTEIN TRANSACYLASE, MITOCHONDRIAL"/>
    <property type="match status" value="1"/>
</dbReference>
<dbReference type="PANTHER" id="PTHR42681">
    <property type="entry name" value="MALONYL-COA-ACYL CARRIER PROTEIN TRANSACYLASE, MITOCHONDRIAL"/>
    <property type="match status" value="1"/>
</dbReference>
<protein>
    <recommendedName>
        <fullName evidence="1">[acyl-carrier-protein] S-malonyltransferase</fullName>
        <ecNumber evidence="1">2.3.1.39</ecNumber>
    </recommendedName>
</protein>
<dbReference type="Proteomes" id="UP000326961">
    <property type="component" value="Chromosome"/>
</dbReference>
<dbReference type="EMBL" id="CP032452">
    <property type="protein sequence ID" value="QEZ68600.1"/>
    <property type="molecule type" value="Genomic_DNA"/>
</dbReference>
<dbReference type="SUPFAM" id="SSF55048">
    <property type="entry name" value="Probable ACP-binding domain of malonyl-CoA ACP transacylase"/>
    <property type="match status" value="1"/>
</dbReference>
<dbReference type="Gene3D" id="3.40.366.10">
    <property type="entry name" value="Malonyl-Coenzyme A Acyl Carrier Protein, domain 2"/>
    <property type="match status" value="1"/>
</dbReference>
<evidence type="ECO:0000256" key="3">
    <source>
        <dbReference type="ARBA" id="ARBA00023315"/>
    </source>
</evidence>
<feature type="domain" description="Malonyl-CoA:ACP transacylase (MAT)" evidence="5">
    <location>
        <begin position="10"/>
        <end position="272"/>
    </location>
</feature>
<keyword evidence="3" id="KW-0012">Acyltransferase</keyword>
<reference evidence="6 7" key="1">
    <citation type="submission" date="2018-09" db="EMBL/GenBank/DDBJ databases">
        <title>A clostridial neurotoxin that targets Anopheles mosquitoes.</title>
        <authorList>
            <person name="Contreras E."/>
            <person name="Masuyer G."/>
            <person name="Qureshi N."/>
            <person name="Chawla S."/>
            <person name="Lim H.L."/>
            <person name="Chen J."/>
            <person name="Stenmark P."/>
            <person name="Gill S."/>
        </authorList>
    </citation>
    <scope>NUCLEOTIDE SEQUENCE [LARGE SCALE GENOMIC DNA]</scope>
    <source>
        <strain evidence="6 7">Cbm</strain>
    </source>
</reference>
<gene>
    <name evidence="6" type="ORF">D4A35_06465</name>
</gene>
<evidence type="ECO:0000256" key="4">
    <source>
        <dbReference type="ARBA" id="ARBA00048462"/>
    </source>
</evidence>
<evidence type="ECO:0000256" key="2">
    <source>
        <dbReference type="ARBA" id="ARBA00022679"/>
    </source>
</evidence>
<dbReference type="InterPro" id="IPR016035">
    <property type="entry name" value="Acyl_Trfase/lysoPLipase"/>
</dbReference>
<dbReference type="InterPro" id="IPR016036">
    <property type="entry name" value="Malonyl_transacylase_ACP-bd"/>
</dbReference>
<dbReference type="RefSeq" id="WP_150886332.1">
    <property type="nucleotide sequence ID" value="NZ_CP032452.1"/>
</dbReference>
<dbReference type="SUPFAM" id="SSF52151">
    <property type="entry name" value="FabD/lysophospholipase-like"/>
    <property type="match status" value="1"/>
</dbReference>
<evidence type="ECO:0000313" key="7">
    <source>
        <dbReference type="Proteomes" id="UP000326961"/>
    </source>
</evidence>
<dbReference type="Pfam" id="PF00698">
    <property type="entry name" value="Acyl_transf_1"/>
    <property type="match status" value="1"/>
</dbReference>
<evidence type="ECO:0000313" key="6">
    <source>
        <dbReference type="EMBL" id="QEZ68600.1"/>
    </source>
</evidence>
<evidence type="ECO:0000259" key="5">
    <source>
        <dbReference type="Pfam" id="PF00698"/>
    </source>
</evidence>
<dbReference type="Gene3D" id="3.30.70.250">
    <property type="entry name" value="Malonyl-CoA ACP transacylase, ACP-binding"/>
    <property type="match status" value="1"/>
</dbReference>
<keyword evidence="2 6" id="KW-0808">Transferase</keyword>
<dbReference type="InterPro" id="IPR014043">
    <property type="entry name" value="Acyl_transferase_dom"/>
</dbReference>
<dbReference type="InterPro" id="IPR001227">
    <property type="entry name" value="Ac_transferase_dom_sf"/>
</dbReference>
<dbReference type="GO" id="GO:0004314">
    <property type="term" value="F:[acyl-carrier-protein] S-malonyltransferase activity"/>
    <property type="evidence" value="ECO:0007669"/>
    <property type="project" value="UniProtKB-EC"/>
</dbReference>
<dbReference type="GO" id="GO:0005829">
    <property type="term" value="C:cytosol"/>
    <property type="evidence" value="ECO:0007669"/>
    <property type="project" value="TreeGrafter"/>
</dbReference>
<organism evidence="6 7">
    <name type="scientific">Paraclostridium bifermentans</name>
    <name type="common">Clostridium bifermentans</name>
    <dbReference type="NCBI Taxonomy" id="1490"/>
    <lineage>
        <taxon>Bacteria</taxon>
        <taxon>Bacillati</taxon>
        <taxon>Bacillota</taxon>
        <taxon>Clostridia</taxon>
        <taxon>Peptostreptococcales</taxon>
        <taxon>Peptostreptococcaceae</taxon>
        <taxon>Paraclostridium</taxon>
    </lineage>
</organism>
<sequence>MKKSRSDICFIFGGIGVDYKGRIRNLDEKFIKDLDKIGIFLKVKYGIDILSYLYNKEVKKNNQNITEWIAIYTCDYLLFNYLIRNGIKPDKVFGYSMGLVTATACVGSISYEDGVKFLINIKNFTENEYSMSSIIGLSYEEIKKIITQNSCEGYVQIGCLNSEYSYVISGIKDKVELINVECEKIGALKIININTSYAFHTQYLLESSMNLKKIINKFNLCDPKYIITSCIDGKELKKSNDISEELFKILHSVINWGYTIKKQYENNDSDFMEVSLYKSISKLTKINASGANFYTYESIDKLKSKNSLYLEGV</sequence>
<proteinExistence type="predicted"/>
<accession>A0A5P3XDL0</accession>
<comment type="catalytic activity">
    <reaction evidence="4">
        <text>holo-[ACP] + malonyl-CoA = malonyl-[ACP] + CoA</text>
        <dbReference type="Rhea" id="RHEA:41792"/>
        <dbReference type="Rhea" id="RHEA-COMP:9623"/>
        <dbReference type="Rhea" id="RHEA-COMP:9685"/>
        <dbReference type="ChEBI" id="CHEBI:57287"/>
        <dbReference type="ChEBI" id="CHEBI:57384"/>
        <dbReference type="ChEBI" id="CHEBI:64479"/>
        <dbReference type="ChEBI" id="CHEBI:78449"/>
        <dbReference type="EC" id="2.3.1.39"/>
    </reaction>
</comment>
<dbReference type="AlphaFoldDB" id="A0A5P3XDL0"/>
<dbReference type="GO" id="GO:0006633">
    <property type="term" value="P:fatty acid biosynthetic process"/>
    <property type="evidence" value="ECO:0007669"/>
    <property type="project" value="TreeGrafter"/>
</dbReference>
<dbReference type="EC" id="2.3.1.39" evidence="1"/>